<keyword evidence="5" id="KW-0808">Transferase</keyword>
<evidence type="ECO:0000256" key="6">
    <source>
        <dbReference type="ARBA" id="ARBA00022741"/>
    </source>
</evidence>
<keyword evidence="3" id="KW-1003">Cell membrane</keyword>
<dbReference type="GO" id="GO:0005886">
    <property type="term" value="C:plasma membrane"/>
    <property type="evidence" value="ECO:0007669"/>
    <property type="project" value="UniProtKB-SubCell"/>
</dbReference>
<evidence type="ECO:0000256" key="9">
    <source>
        <dbReference type="ARBA" id="ARBA00047899"/>
    </source>
</evidence>
<dbReference type="EC" id="2.7.11.1" evidence="2"/>
<dbReference type="Gene3D" id="3.30.200.20">
    <property type="entry name" value="Phosphorylase Kinase, domain 1"/>
    <property type="match status" value="1"/>
</dbReference>
<evidence type="ECO:0000256" key="11">
    <source>
        <dbReference type="PROSITE-ProRule" id="PRU10141"/>
    </source>
</evidence>
<dbReference type="Pfam" id="PF07714">
    <property type="entry name" value="PK_Tyr_Ser-Thr"/>
    <property type="match status" value="1"/>
</dbReference>
<dbReference type="PANTHER" id="PTHR45621">
    <property type="entry name" value="OS01G0588500 PROTEIN-RELATED"/>
    <property type="match status" value="1"/>
</dbReference>
<keyword evidence="3" id="KW-0472">Membrane</keyword>
<reference evidence="15" key="1">
    <citation type="submission" date="2023-05" db="EMBL/GenBank/DDBJ databases">
        <title>Nepenthes gracilis genome sequencing.</title>
        <authorList>
            <person name="Fukushima K."/>
        </authorList>
    </citation>
    <scope>NUCLEOTIDE SEQUENCE</scope>
    <source>
        <strain evidence="15">SING2019-196</strain>
    </source>
</reference>
<accession>A0AAD3S5L8</accession>
<evidence type="ECO:0000256" key="1">
    <source>
        <dbReference type="ARBA" id="ARBA00004236"/>
    </source>
</evidence>
<comment type="caution">
    <text evidence="15">The sequence shown here is derived from an EMBL/GenBank/DDBJ whole genome shotgun (WGS) entry which is preliminary data.</text>
</comment>
<evidence type="ECO:0000256" key="13">
    <source>
        <dbReference type="SAM" id="MobiDB-lite"/>
    </source>
</evidence>
<keyword evidence="16" id="KW-1185">Reference proteome</keyword>
<dbReference type="InterPro" id="IPR017441">
    <property type="entry name" value="Protein_kinase_ATP_BS"/>
</dbReference>
<evidence type="ECO:0000313" key="15">
    <source>
        <dbReference type="EMBL" id="GMH04670.1"/>
    </source>
</evidence>
<comment type="similarity">
    <text evidence="12">Belongs to the protein kinase superfamily.</text>
</comment>
<feature type="binding site" evidence="11">
    <location>
        <position position="97"/>
    </location>
    <ligand>
        <name>ATP</name>
        <dbReference type="ChEBI" id="CHEBI:30616"/>
    </ligand>
</feature>
<dbReference type="FunFam" id="1.10.510.10:FF:000095">
    <property type="entry name" value="protein STRUBBELIG-RECEPTOR FAMILY 8"/>
    <property type="match status" value="1"/>
</dbReference>
<evidence type="ECO:0000256" key="12">
    <source>
        <dbReference type="RuleBase" id="RU000304"/>
    </source>
</evidence>
<evidence type="ECO:0000313" key="16">
    <source>
        <dbReference type="Proteomes" id="UP001279734"/>
    </source>
</evidence>
<dbReference type="InterPro" id="IPR050823">
    <property type="entry name" value="Plant_Ser_Thr_Prot_Kinase"/>
</dbReference>
<evidence type="ECO:0000256" key="7">
    <source>
        <dbReference type="ARBA" id="ARBA00022777"/>
    </source>
</evidence>
<evidence type="ECO:0000256" key="10">
    <source>
        <dbReference type="ARBA" id="ARBA00048679"/>
    </source>
</evidence>
<protein>
    <recommendedName>
        <fullName evidence="2">non-specific serine/threonine protein kinase</fullName>
        <ecNumber evidence="2">2.7.11.1</ecNumber>
    </recommendedName>
</protein>
<keyword evidence="7" id="KW-0418">Kinase</keyword>
<feature type="region of interest" description="Disordered" evidence="13">
    <location>
        <begin position="345"/>
        <end position="396"/>
    </location>
</feature>
<dbReference type="AlphaFoldDB" id="A0AAD3S5L8"/>
<evidence type="ECO:0000256" key="8">
    <source>
        <dbReference type="ARBA" id="ARBA00022840"/>
    </source>
</evidence>
<keyword evidence="6 11" id="KW-0547">Nucleotide-binding</keyword>
<comment type="catalytic activity">
    <reaction evidence="10">
        <text>L-seryl-[protein] + ATP = O-phospho-L-seryl-[protein] + ADP + H(+)</text>
        <dbReference type="Rhea" id="RHEA:17989"/>
        <dbReference type="Rhea" id="RHEA-COMP:9863"/>
        <dbReference type="Rhea" id="RHEA-COMP:11604"/>
        <dbReference type="ChEBI" id="CHEBI:15378"/>
        <dbReference type="ChEBI" id="CHEBI:29999"/>
        <dbReference type="ChEBI" id="CHEBI:30616"/>
        <dbReference type="ChEBI" id="CHEBI:83421"/>
        <dbReference type="ChEBI" id="CHEBI:456216"/>
        <dbReference type="EC" id="2.7.11.1"/>
    </reaction>
</comment>
<dbReference type="FunFam" id="3.30.200.20:FF:000228">
    <property type="entry name" value="Serine/threonine-protein kinase BIK1"/>
    <property type="match status" value="1"/>
</dbReference>
<feature type="domain" description="Protein kinase" evidence="14">
    <location>
        <begin position="58"/>
        <end position="340"/>
    </location>
</feature>
<dbReference type="SUPFAM" id="SSF56112">
    <property type="entry name" value="Protein kinase-like (PK-like)"/>
    <property type="match status" value="1"/>
</dbReference>
<dbReference type="PROSITE" id="PS00107">
    <property type="entry name" value="PROTEIN_KINASE_ATP"/>
    <property type="match status" value="1"/>
</dbReference>
<dbReference type="InterPro" id="IPR001245">
    <property type="entry name" value="Ser-Thr/Tyr_kinase_cat_dom"/>
</dbReference>
<dbReference type="InterPro" id="IPR011009">
    <property type="entry name" value="Kinase-like_dom_sf"/>
</dbReference>
<dbReference type="InterPro" id="IPR000719">
    <property type="entry name" value="Prot_kinase_dom"/>
</dbReference>
<organism evidence="15 16">
    <name type="scientific">Nepenthes gracilis</name>
    <name type="common">Slender pitcher plant</name>
    <dbReference type="NCBI Taxonomy" id="150966"/>
    <lineage>
        <taxon>Eukaryota</taxon>
        <taxon>Viridiplantae</taxon>
        <taxon>Streptophyta</taxon>
        <taxon>Embryophyta</taxon>
        <taxon>Tracheophyta</taxon>
        <taxon>Spermatophyta</taxon>
        <taxon>Magnoliopsida</taxon>
        <taxon>eudicotyledons</taxon>
        <taxon>Gunneridae</taxon>
        <taxon>Pentapetalae</taxon>
        <taxon>Caryophyllales</taxon>
        <taxon>Nepenthaceae</taxon>
        <taxon>Nepenthes</taxon>
    </lineage>
</organism>
<comment type="catalytic activity">
    <reaction evidence="9">
        <text>L-threonyl-[protein] + ATP = O-phospho-L-threonyl-[protein] + ADP + H(+)</text>
        <dbReference type="Rhea" id="RHEA:46608"/>
        <dbReference type="Rhea" id="RHEA-COMP:11060"/>
        <dbReference type="Rhea" id="RHEA-COMP:11605"/>
        <dbReference type="ChEBI" id="CHEBI:15378"/>
        <dbReference type="ChEBI" id="CHEBI:30013"/>
        <dbReference type="ChEBI" id="CHEBI:30616"/>
        <dbReference type="ChEBI" id="CHEBI:61977"/>
        <dbReference type="ChEBI" id="CHEBI:456216"/>
        <dbReference type="EC" id="2.7.11.1"/>
    </reaction>
</comment>
<dbReference type="Gene3D" id="1.10.510.10">
    <property type="entry name" value="Transferase(Phosphotransferase) domain 1"/>
    <property type="match status" value="1"/>
</dbReference>
<gene>
    <name evidence="15" type="ORF">Nepgr_006510</name>
</gene>
<evidence type="ECO:0000259" key="14">
    <source>
        <dbReference type="PROSITE" id="PS50011"/>
    </source>
</evidence>
<comment type="subcellular location">
    <subcellularLocation>
        <location evidence="1">Cell membrane</location>
    </subcellularLocation>
</comment>
<evidence type="ECO:0000256" key="5">
    <source>
        <dbReference type="ARBA" id="ARBA00022679"/>
    </source>
</evidence>
<dbReference type="GO" id="GO:0004674">
    <property type="term" value="F:protein serine/threonine kinase activity"/>
    <property type="evidence" value="ECO:0007669"/>
    <property type="project" value="UniProtKB-KW"/>
</dbReference>
<evidence type="ECO:0000256" key="4">
    <source>
        <dbReference type="ARBA" id="ARBA00022527"/>
    </source>
</evidence>
<evidence type="ECO:0000256" key="2">
    <source>
        <dbReference type="ARBA" id="ARBA00012513"/>
    </source>
</evidence>
<keyword evidence="8 11" id="KW-0067">ATP-binding</keyword>
<name>A0AAD3S5L8_NEPGR</name>
<dbReference type="PROSITE" id="PS00108">
    <property type="entry name" value="PROTEIN_KINASE_ST"/>
    <property type="match status" value="1"/>
</dbReference>
<sequence>MGNCWASPAVDDNRSSANFPATPGAAPTNQIVTPTNQIVTPKLKMFTLAELRRATRNFRPDSMLGEGGFGRVFKGWIDEETLAPSRAGVGMAVAVKKSSPDSAQGIKEWKAEVNFLGKFSHPNLVRLIGYCIEDRELLLVYEYMQKGSLEVHLFSRHVEPPPWGIRLKIAMDAAEGLRFLHASENTVIYRDFKASNVLLDVDYTAKLSDFGLARLGPSTGRSHVTTEAVGTYGYAAPEYIATGHLYVKSDVYTFGVVLLEILTGLRAYDVKRPTGQHNLVDSYKPLLPNKSRLKKIVDPRMEEYPEEAALKLAQLILRCLENDPRKRPSMSEVVTILERISTIMMPDKKTARRPSPSKSKAQDHQPTHHLQSPLRGRPGNTGPLPRALWDVGMARH</sequence>
<dbReference type="InterPro" id="IPR008271">
    <property type="entry name" value="Ser/Thr_kinase_AS"/>
</dbReference>
<dbReference type="GO" id="GO:0005524">
    <property type="term" value="F:ATP binding"/>
    <property type="evidence" value="ECO:0007669"/>
    <property type="project" value="UniProtKB-UniRule"/>
</dbReference>
<dbReference type="PROSITE" id="PS50011">
    <property type="entry name" value="PROTEIN_KINASE_DOM"/>
    <property type="match status" value="1"/>
</dbReference>
<proteinExistence type="inferred from homology"/>
<dbReference type="CDD" id="cd14066">
    <property type="entry name" value="STKc_IRAK"/>
    <property type="match status" value="1"/>
</dbReference>
<dbReference type="EMBL" id="BSYO01000005">
    <property type="protein sequence ID" value="GMH04670.1"/>
    <property type="molecule type" value="Genomic_DNA"/>
</dbReference>
<keyword evidence="4 12" id="KW-0723">Serine/threonine-protein kinase</keyword>
<dbReference type="Proteomes" id="UP001279734">
    <property type="component" value="Unassembled WGS sequence"/>
</dbReference>
<evidence type="ECO:0000256" key="3">
    <source>
        <dbReference type="ARBA" id="ARBA00022475"/>
    </source>
</evidence>